<dbReference type="AlphaFoldDB" id="A0A319DIP5"/>
<organism evidence="1 2">
    <name type="scientific">Aspergillus uvarum CBS 121591</name>
    <dbReference type="NCBI Taxonomy" id="1448315"/>
    <lineage>
        <taxon>Eukaryota</taxon>
        <taxon>Fungi</taxon>
        <taxon>Dikarya</taxon>
        <taxon>Ascomycota</taxon>
        <taxon>Pezizomycotina</taxon>
        <taxon>Eurotiomycetes</taxon>
        <taxon>Eurotiomycetidae</taxon>
        <taxon>Eurotiales</taxon>
        <taxon>Aspergillaceae</taxon>
        <taxon>Aspergillus</taxon>
        <taxon>Aspergillus subgen. Circumdati</taxon>
    </lineage>
</organism>
<accession>A0A319DIP5</accession>
<dbReference type="RefSeq" id="XP_025489562.1">
    <property type="nucleotide sequence ID" value="XM_025630018.1"/>
</dbReference>
<evidence type="ECO:0000313" key="1">
    <source>
        <dbReference type="EMBL" id="PYH79362.1"/>
    </source>
</evidence>
<name>A0A319DIP5_9EURO</name>
<sequence length="178" mass="19404">MLANLLTSYTSSSLTANVTHFCSCSALVTLFLDFLVSLLDEFPISFSHSTHAAPGRVTSSPSAARQTRCQCEPPSSTRVAFSHILSLSCFVVDYSLHPPTSSLSASSQGLHCGRLHADLVDFALGPPSPRRNEELRPPHHRRQLIESIPSLPFRLFILSIRLSSFTTSPDSPRGILLS</sequence>
<dbReference type="GeneID" id="37132759"/>
<reference evidence="1 2" key="1">
    <citation type="submission" date="2016-12" db="EMBL/GenBank/DDBJ databases">
        <title>The genomes of Aspergillus section Nigri reveals drivers in fungal speciation.</title>
        <authorList>
            <consortium name="DOE Joint Genome Institute"/>
            <person name="Vesth T.C."/>
            <person name="Nybo J."/>
            <person name="Theobald S."/>
            <person name="Brandl J."/>
            <person name="Frisvad J.C."/>
            <person name="Nielsen K.F."/>
            <person name="Lyhne E.K."/>
            <person name="Kogle M.E."/>
            <person name="Kuo A."/>
            <person name="Riley R."/>
            <person name="Clum A."/>
            <person name="Nolan M."/>
            <person name="Lipzen A."/>
            <person name="Salamov A."/>
            <person name="Henrissat B."/>
            <person name="Wiebenga A."/>
            <person name="De Vries R.P."/>
            <person name="Grigoriev I.V."/>
            <person name="Mortensen U.H."/>
            <person name="Andersen M.R."/>
            <person name="Baker S.E."/>
        </authorList>
    </citation>
    <scope>NUCLEOTIDE SEQUENCE [LARGE SCALE GENOMIC DNA]</scope>
    <source>
        <strain evidence="1 2">CBS 121591</strain>
    </source>
</reference>
<dbReference type="Proteomes" id="UP000248340">
    <property type="component" value="Unassembled WGS sequence"/>
</dbReference>
<evidence type="ECO:0000313" key="2">
    <source>
        <dbReference type="Proteomes" id="UP000248340"/>
    </source>
</evidence>
<protein>
    <submittedName>
        <fullName evidence="1">Uncharacterized protein</fullName>
    </submittedName>
</protein>
<keyword evidence="2" id="KW-1185">Reference proteome</keyword>
<dbReference type="EMBL" id="KZ821720">
    <property type="protein sequence ID" value="PYH79362.1"/>
    <property type="molecule type" value="Genomic_DNA"/>
</dbReference>
<gene>
    <name evidence="1" type="ORF">BO82DRAFT_135512</name>
</gene>
<proteinExistence type="predicted"/>
<dbReference type="VEuPathDB" id="FungiDB:BO82DRAFT_135512"/>